<evidence type="ECO:0000256" key="10">
    <source>
        <dbReference type="SAM" id="Phobius"/>
    </source>
</evidence>
<keyword evidence="5" id="KW-0677">Repeat</keyword>
<evidence type="ECO:0000256" key="6">
    <source>
        <dbReference type="ARBA" id="ARBA00022989"/>
    </source>
</evidence>
<dbReference type="PROSITE" id="PS50920">
    <property type="entry name" value="SOLCAR"/>
    <property type="match status" value="3"/>
</dbReference>
<sequence length="415" mass="43856">MMGGIPVPFIQYLILTVIVAYILCVQNCQALSNVNSRRLCDINHPNPIDDKDSNLNFHDPIVSRGSFFAITAASTATAVVSTPLIAKALTSEAVGTVSESTIGDEVISFSSTATNIAAAASKGLSTRQSIAEFVAGAALGAVKTTVKYPLDSATVRLQMPNSEYSVKELGKLFSGSYDGITLSLLSNIPAGAIFFAAKDAVKTSLKSSTSFESSPKWVTTSIGVLVALLPYWVVRNPSEVIKVRQQAGIEGYGGEVNALEAIQRTLQNSTSPDGNGISELYTGYFENYAYSCPADIIKFVGYEAITQGRKNLSPIEGAGAGALATACAQLVTTPLDVVRNRLMAGKNKTNKTSSSDIDQDTGNYLDALTTLAREEGISGLFAGAAPRVGKAILSGAIQFATYEETKQTISKMLQR</sequence>
<evidence type="ECO:0000313" key="12">
    <source>
        <dbReference type="Proteomes" id="UP001295423"/>
    </source>
</evidence>
<feature type="transmembrane region" description="Helical" evidence="10">
    <location>
        <begin position="6"/>
        <end position="28"/>
    </location>
</feature>
<dbReference type="GO" id="GO:0016020">
    <property type="term" value="C:membrane"/>
    <property type="evidence" value="ECO:0007669"/>
    <property type="project" value="UniProtKB-SubCell"/>
</dbReference>
<dbReference type="PRINTS" id="PR00926">
    <property type="entry name" value="MITOCARRIER"/>
</dbReference>
<dbReference type="InterPro" id="IPR018108">
    <property type="entry name" value="MCP_transmembrane"/>
</dbReference>
<keyword evidence="12" id="KW-1185">Reference proteome</keyword>
<feature type="transmembrane region" description="Helical" evidence="10">
    <location>
        <begin position="217"/>
        <end position="234"/>
    </location>
</feature>
<evidence type="ECO:0008006" key="13">
    <source>
        <dbReference type="Google" id="ProtNLM"/>
    </source>
</evidence>
<evidence type="ECO:0000313" key="11">
    <source>
        <dbReference type="EMBL" id="CAJ1954465.1"/>
    </source>
</evidence>
<organism evidence="11 12">
    <name type="scientific">Cylindrotheca closterium</name>
    <dbReference type="NCBI Taxonomy" id="2856"/>
    <lineage>
        <taxon>Eukaryota</taxon>
        <taxon>Sar</taxon>
        <taxon>Stramenopiles</taxon>
        <taxon>Ochrophyta</taxon>
        <taxon>Bacillariophyta</taxon>
        <taxon>Bacillariophyceae</taxon>
        <taxon>Bacillariophycidae</taxon>
        <taxon>Bacillariales</taxon>
        <taxon>Bacillariaceae</taxon>
        <taxon>Cylindrotheca</taxon>
    </lineage>
</organism>
<proteinExistence type="inferred from homology"/>
<evidence type="ECO:0000256" key="9">
    <source>
        <dbReference type="RuleBase" id="RU000488"/>
    </source>
</evidence>
<keyword evidence="7 8" id="KW-0472">Membrane</keyword>
<dbReference type="Gene3D" id="1.50.40.10">
    <property type="entry name" value="Mitochondrial carrier domain"/>
    <property type="match status" value="1"/>
</dbReference>
<feature type="repeat" description="Solcar" evidence="8">
    <location>
        <begin position="215"/>
        <end position="308"/>
    </location>
</feature>
<comment type="subcellular location">
    <subcellularLocation>
        <location evidence="1">Membrane</location>
        <topology evidence="1">Multi-pass membrane protein</topology>
    </subcellularLocation>
</comment>
<name>A0AAD2FVY3_9STRA</name>
<comment type="caution">
    <text evidence="11">The sequence shown here is derived from an EMBL/GenBank/DDBJ whole genome shotgun (WGS) entry which is preliminary data.</text>
</comment>
<feature type="transmembrane region" description="Helical" evidence="10">
    <location>
        <begin position="177"/>
        <end position="197"/>
    </location>
</feature>
<keyword evidence="6 10" id="KW-1133">Transmembrane helix</keyword>
<accession>A0AAD2FVY3</accession>
<evidence type="ECO:0000256" key="8">
    <source>
        <dbReference type="PROSITE-ProRule" id="PRU00282"/>
    </source>
</evidence>
<evidence type="ECO:0000256" key="7">
    <source>
        <dbReference type="ARBA" id="ARBA00023136"/>
    </source>
</evidence>
<dbReference type="AlphaFoldDB" id="A0AAD2FVY3"/>
<dbReference type="InterPro" id="IPR023395">
    <property type="entry name" value="MCP_dom_sf"/>
</dbReference>
<evidence type="ECO:0000256" key="1">
    <source>
        <dbReference type="ARBA" id="ARBA00004141"/>
    </source>
</evidence>
<keyword evidence="3 9" id="KW-0813">Transport</keyword>
<gene>
    <name evidence="11" type="ORF">CYCCA115_LOCUS15058</name>
</gene>
<dbReference type="GO" id="GO:0055085">
    <property type="term" value="P:transmembrane transport"/>
    <property type="evidence" value="ECO:0007669"/>
    <property type="project" value="InterPro"/>
</dbReference>
<dbReference type="Pfam" id="PF00153">
    <property type="entry name" value="Mito_carr"/>
    <property type="match status" value="3"/>
</dbReference>
<keyword evidence="4 8" id="KW-0812">Transmembrane</keyword>
<dbReference type="InterPro" id="IPR002067">
    <property type="entry name" value="MCP"/>
</dbReference>
<evidence type="ECO:0000256" key="4">
    <source>
        <dbReference type="ARBA" id="ARBA00022692"/>
    </source>
</evidence>
<dbReference type="SUPFAM" id="SSF103506">
    <property type="entry name" value="Mitochondrial carrier"/>
    <property type="match status" value="1"/>
</dbReference>
<dbReference type="PANTHER" id="PTHR45667">
    <property type="entry name" value="S-ADENOSYLMETHIONINE MITOCHONDRIAL CARRIER PROTEIN"/>
    <property type="match status" value="1"/>
</dbReference>
<evidence type="ECO:0000256" key="3">
    <source>
        <dbReference type="ARBA" id="ARBA00022448"/>
    </source>
</evidence>
<dbReference type="Proteomes" id="UP001295423">
    <property type="component" value="Unassembled WGS sequence"/>
</dbReference>
<evidence type="ECO:0000256" key="2">
    <source>
        <dbReference type="ARBA" id="ARBA00006375"/>
    </source>
</evidence>
<dbReference type="EMBL" id="CAKOGP040001869">
    <property type="protein sequence ID" value="CAJ1954465.1"/>
    <property type="molecule type" value="Genomic_DNA"/>
</dbReference>
<comment type="similarity">
    <text evidence="2 9">Belongs to the mitochondrial carrier (TC 2.A.29) family.</text>
</comment>
<feature type="repeat" description="Solcar" evidence="8">
    <location>
        <begin position="127"/>
        <end position="204"/>
    </location>
</feature>
<evidence type="ECO:0000256" key="5">
    <source>
        <dbReference type="ARBA" id="ARBA00022737"/>
    </source>
</evidence>
<reference evidence="11" key="1">
    <citation type="submission" date="2023-08" db="EMBL/GenBank/DDBJ databases">
        <authorList>
            <person name="Audoor S."/>
            <person name="Bilcke G."/>
        </authorList>
    </citation>
    <scope>NUCLEOTIDE SEQUENCE</scope>
</reference>
<feature type="repeat" description="Solcar" evidence="8">
    <location>
        <begin position="312"/>
        <end position="408"/>
    </location>
</feature>
<protein>
    <recommendedName>
        <fullName evidence="13">Mitochondrial carrier protein</fullName>
    </recommendedName>
</protein>